<feature type="transmembrane region" description="Helical" evidence="6">
    <location>
        <begin position="51"/>
        <end position="74"/>
    </location>
</feature>
<dbReference type="GO" id="GO:0016020">
    <property type="term" value="C:membrane"/>
    <property type="evidence" value="ECO:0007669"/>
    <property type="project" value="UniProtKB-SubCell"/>
</dbReference>
<sequence>METGSSPLYSSHATSVLYEWQLVALSLMLSAIGAALIYSATAPMGSLGKALVIRQLTWISFGIVIAACLLFFDYKLFEQWGIWFYVFVLLMLVFVWSFGRATSG</sequence>
<protein>
    <submittedName>
        <fullName evidence="7">Uncharacterized protein</fullName>
    </submittedName>
</protein>
<keyword evidence="2 6" id="KW-0812">Transmembrane</keyword>
<gene>
    <name evidence="7" type="ORF">ENV54_08425</name>
</gene>
<reference evidence="7" key="1">
    <citation type="journal article" date="2020" name="mSystems">
        <title>Genome- and Community-Level Interaction Insights into Carbon Utilization and Element Cycling Functions of Hydrothermarchaeota in Hydrothermal Sediment.</title>
        <authorList>
            <person name="Zhou Z."/>
            <person name="Liu Y."/>
            <person name="Xu W."/>
            <person name="Pan J."/>
            <person name="Luo Z.H."/>
            <person name="Li M."/>
        </authorList>
    </citation>
    <scope>NUCLEOTIDE SEQUENCE [LARGE SCALE GENOMIC DNA]</scope>
    <source>
        <strain evidence="7">SpSt-769</strain>
    </source>
</reference>
<dbReference type="AlphaFoldDB" id="A0A7C4ASJ3"/>
<feature type="transmembrane region" description="Helical" evidence="6">
    <location>
        <begin position="20"/>
        <end position="39"/>
    </location>
</feature>
<keyword evidence="3" id="KW-0133">Cell shape</keyword>
<comment type="subcellular location">
    <subcellularLocation>
        <location evidence="1">Membrane</location>
        <topology evidence="1">Multi-pass membrane protein</topology>
    </subcellularLocation>
</comment>
<evidence type="ECO:0000256" key="4">
    <source>
        <dbReference type="ARBA" id="ARBA00022989"/>
    </source>
</evidence>
<evidence type="ECO:0000256" key="5">
    <source>
        <dbReference type="ARBA" id="ARBA00023136"/>
    </source>
</evidence>
<keyword evidence="5 6" id="KW-0472">Membrane</keyword>
<dbReference type="EMBL" id="DTGT01000263">
    <property type="protein sequence ID" value="HGH61307.1"/>
    <property type="molecule type" value="Genomic_DNA"/>
</dbReference>
<evidence type="ECO:0000256" key="6">
    <source>
        <dbReference type="SAM" id="Phobius"/>
    </source>
</evidence>
<name>A0A7C4ASJ3_9BACT</name>
<organism evidence="7">
    <name type="scientific">Desulfomonile tiedjei</name>
    <dbReference type="NCBI Taxonomy" id="2358"/>
    <lineage>
        <taxon>Bacteria</taxon>
        <taxon>Pseudomonadati</taxon>
        <taxon>Thermodesulfobacteriota</taxon>
        <taxon>Desulfomonilia</taxon>
        <taxon>Desulfomonilales</taxon>
        <taxon>Desulfomonilaceae</taxon>
        <taxon>Desulfomonile</taxon>
    </lineage>
</organism>
<evidence type="ECO:0000256" key="3">
    <source>
        <dbReference type="ARBA" id="ARBA00022960"/>
    </source>
</evidence>
<feature type="transmembrane region" description="Helical" evidence="6">
    <location>
        <begin position="80"/>
        <end position="99"/>
    </location>
</feature>
<dbReference type="InterPro" id="IPR001182">
    <property type="entry name" value="FtsW/RodA"/>
</dbReference>
<evidence type="ECO:0000313" key="7">
    <source>
        <dbReference type="EMBL" id="HGH61307.1"/>
    </source>
</evidence>
<dbReference type="GO" id="GO:0008360">
    <property type="term" value="P:regulation of cell shape"/>
    <property type="evidence" value="ECO:0007669"/>
    <property type="project" value="UniProtKB-KW"/>
</dbReference>
<proteinExistence type="predicted"/>
<keyword evidence="4 6" id="KW-1133">Transmembrane helix</keyword>
<evidence type="ECO:0000256" key="2">
    <source>
        <dbReference type="ARBA" id="ARBA00022692"/>
    </source>
</evidence>
<accession>A0A7C4ASJ3</accession>
<comment type="caution">
    <text evidence="7">The sequence shown here is derived from an EMBL/GenBank/DDBJ whole genome shotgun (WGS) entry which is preliminary data.</text>
</comment>
<dbReference type="Pfam" id="PF01098">
    <property type="entry name" value="FTSW_RODA_SPOVE"/>
    <property type="match status" value="1"/>
</dbReference>
<evidence type="ECO:0000256" key="1">
    <source>
        <dbReference type="ARBA" id="ARBA00004141"/>
    </source>
</evidence>
<dbReference type="GO" id="GO:0051301">
    <property type="term" value="P:cell division"/>
    <property type="evidence" value="ECO:0007669"/>
    <property type="project" value="InterPro"/>
</dbReference>